<evidence type="ECO:0000259" key="1">
    <source>
        <dbReference type="Pfam" id="PF05099"/>
    </source>
</evidence>
<gene>
    <name evidence="2" type="ORF">ETAA1_21750</name>
</gene>
<dbReference type="CDD" id="cd07176">
    <property type="entry name" value="terB"/>
    <property type="match status" value="1"/>
</dbReference>
<dbReference type="RefSeq" id="WP_145237422.1">
    <property type="nucleotide sequence ID" value="NZ_CP036273.1"/>
</dbReference>
<protein>
    <submittedName>
        <fullName evidence="2">Tellurite resistance protein TerB</fullName>
    </submittedName>
</protein>
<evidence type="ECO:0000313" key="3">
    <source>
        <dbReference type="Proteomes" id="UP000319576"/>
    </source>
</evidence>
<dbReference type="InterPro" id="IPR029024">
    <property type="entry name" value="TerB-like"/>
</dbReference>
<reference evidence="2 3" key="1">
    <citation type="submission" date="2019-02" db="EMBL/GenBank/DDBJ databases">
        <title>Deep-cultivation of Planctomycetes and their phenomic and genomic characterization uncovers novel biology.</title>
        <authorList>
            <person name="Wiegand S."/>
            <person name="Jogler M."/>
            <person name="Boedeker C."/>
            <person name="Pinto D."/>
            <person name="Vollmers J."/>
            <person name="Rivas-Marin E."/>
            <person name="Kohn T."/>
            <person name="Peeters S.H."/>
            <person name="Heuer A."/>
            <person name="Rast P."/>
            <person name="Oberbeckmann S."/>
            <person name="Bunk B."/>
            <person name="Jeske O."/>
            <person name="Meyerdierks A."/>
            <person name="Storesund J.E."/>
            <person name="Kallscheuer N."/>
            <person name="Luecker S."/>
            <person name="Lage O.M."/>
            <person name="Pohl T."/>
            <person name="Merkel B.J."/>
            <person name="Hornburger P."/>
            <person name="Mueller R.-W."/>
            <person name="Bruemmer F."/>
            <person name="Labrenz M."/>
            <person name="Spormann A.M."/>
            <person name="Op den Camp H."/>
            <person name="Overmann J."/>
            <person name="Amann R."/>
            <person name="Jetten M.S.M."/>
            <person name="Mascher T."/>
            <person name="Medema M.H."/>
            <person name="Devos D.P."/>
            <person name="Kaster A.-K."/>
            <person name="Ovreas L."/>
            <person name="Rohde M."/>
            <person name="Galperin M.Y."/>
            <person name="Jogler C."/>
        </authorList>
    </citation>
    <scope>NUCLEOTIDE SEQUENCE [LARGE SCALE GENOMIC DNA]</scope>
    <source>
        <strain evidence="2 3">ETA_A1</strain>
    </source>
</reference>
<feature type="domain" description="Co-chaperone DjlA N-terminal" evidence="1">
    <location>
        <begin position="22"/>
        <end position="134"/>
    </location>
</feature>
<dbReference type="Proteomes" id="UP000319576">
    <property type="component" value="Chromosome"/>
</dbReference>
<dbReference type="Pfam" id="PF05099">
    <property type="entry name" value="TerB"/>
    <property type="match status" value="1"/>
</dbReference>
<dbReference type="AlphaFoldDB" id="A0A517XRT7"/>
<organism evidence="2 3">
    <name type="scientific">Urbifossiella limnaea</name>
    <dbReference type="NCBI Taxonomy" id="2528023"/>
    <lineage>
        <taxon>Bacteria</taxon>
        <taxon>Pseudomonadati</taxon>
        <taxon>Planctomycetota</taxon>
        <taxon>Planctomycetia</taxon>
        <taxon>Gemmatales</taxon>
        <taxon>Gemmataceae</taxon>
        <taxon>Urbifossiella</taxon>
    </lineage>
</organism>
<dbReference type="SUPFAM" id="SSF158682">
    <property type="entry name" value="TerB-like"/>
    <property type="match status" value="1"/>
</dbReference>
<name>A0A517XRT7_9BACT</name>
<dbReference type="Gene3D" id="1.10.3680.10">
    <property type="entry name" value="TerB-like"/>
    <property type="match status" value="1"/>
</dbReference>
<dbReference type="OrthoDB" id="272729at2"/>
<dbReference type="InterPro" id="IPR007791">
    <property type="entry name" value="DjlA_N"/>
</dbReference>
<dbReference type="KEGG" id="uli:ETAA1_21750"/>
<accession>A0A517XRT7</accession>
<sequence>MGLFDNLFGGSESSGRGITKHEAFTGILLAAAAADGHIADEEARSLWTTIERMKLFSNFTPDKFNRMIDVLLKILKKGGPELLIEKCVPEVPDELRETVFANACDIVLADGVVEDEERELIEKLQNELEIPGDEAMDIVRVMVIKNRG</sequence>
<proteinExistence type="predicted"/>
<keyword evidence="3" id="KW-1185">Reference proteome</keyword>
<evidence type="ECO:0000313" key="2">
    <source>
        <dbReference type="EMBL" id="QDU20230.1"/>
    </source>
</evidence>
<dbReference type="EMBL" id="CP036273">
    <property type="protein sequence ID" value="QDU20230.1"/>
    <property type="molecule type" value="Genomic_DNA"/>
</dbReference>